<organism evidence="1 2">
    <name type="scientific">Lipomyces orientalis</name>
    <dbReference type="NCBI Taxonomy" id="1233043"/>
    <lineage>
        <taxon>Eukaryota</taxon>
        <taxon>Fungi</taxon>
        <taxon>Dikarya</taxon>
        <taxon>Ascomycota</taxon>
        <taxon>Saccharomycotina</taxon>
        <taxon>Lipomycetes</taxon>
        <taxon>Lipomycetales</taxon>
        <taxon>Lipomycetaceae</taxon>
        <taxon>Lipomyces</taxon>
    </lineage>
</organism>
<accession>A0ACC3TD26</accession>
<sequence>MSEHLREIEQLRRQLEHERREKEQVQLRVQETTLEEYLRDCHRYIFEPLRIADKSVSSTGRGTRVDGKRYPMRLCRWDDFANIQREHFDTINKAFGDRRLFPQSMKTRDKQDDACPDPAAIEKHIDTFEKVAIESPVRRIFQKLLEVEPRIQEQFNFVRLRLSCNSLELKGQSDIGQAGYSNPSKRVASEQEVRQPTYPDGLGIRKHPEGDENLAFVYEYKAAHKLMVEDLKPALAKEKLFIEVIQRAHGNKTKTDAELHERDKGDERIAVALTQVFDYMVERGVAYGYVTAGKTLVFLHIKQRDLRTLYYHLSVPDEEAGDENGGLRKSYTAVAQLASFCLLTLRSEALQGALLDKMLERAKAELKKWPEPYDESWGRLQTEGIDSSPSASSSQATTGSLYEDEDKSKVRLAIREYSLRSRSTCRDTSAIRRDEENDDPSGVPKRVPGRTGAIKRKGASSSGSSQDEDNEMSSNSDSQPTRQYCTQACLLSLKRGWCLDENCPNVSLHRTVEGGIRHPISASEFTSMVGERLRQNPYRDCVALDPYGFLGKIGAIGALFKLELAPYGYTFVGKGTQSVHLRCLRHESLVYSRLESLQGEVVPVHLGIVNLARGYILPGAARVLHMMLMSWGGEMAAGADVPDLAVELRRSSRAVWSEGVDHGDEREPNILWNRERRRVMLIDFDRATLRPAAKHKQLSKLSGNGKKRKWQGDILRRMAQNAQ</sequence>
<proteinExistence type="predicted"/>
<dbReference type="Proteomes" id="UP001489719">
    <property type="component" value="Unassembled WGS sequence"/>
</dbReference>
<keyword evidence="2" id="KW-1185">Reference proteome</keyword>
<comment type="caution">
    <text evidence="1">The sequence shown here is derived from an EMBL/GenBank/DDBJ whole genome shotgun (WGS) entry which is preliminary data.</text>
</comment>
<protein>
    <submittedName>
        <fullName evidence="1">Uncharacterized protein</fullName>
    </submittedName>
</protein>
<reference evidence="2" key="1">
    <citation type="journal article" date="2024" name="Front. Bioeng. Biotechnol.">
        <title>Genome-scale model development and genomic sequencing of the oleaginous clade Lipomyces.</title>
        <authorList>
            <person name="Czajka J.J."/>
            <person name="Han Y."/>
            <person name="Kim J."/>
            <person name="Mondo S.J."/>
            <person name="Hofstad B.A."/>
            <person name="Robles A."/>
            <person name="Haridas S."/>
            <person name="Riley R."/>
            <person name="LaButti K."/>
            <person name="Pangilinan J."/>
            <person name="Andreopoulos W."/>
            <person name="Lipzen A."/>
            <person name="Yan J."/>
            <person name="Wang M."/>
            <person name="Ng V."/>
            <person name="Grigoriev I.V."/>
            <person name="Spatafora J.W."/>
            <person name="Magnuson J.K."/>
            <person name="Baker S.E."/>
            <person name="Pomraning K.R."/>
        </authorList>
    </citation>
    <scope>NUCLEOTIDE SEQUENCE [LARGE SCALE GENOMIC DNA]</scope>
    <source>
        <strain evidence="2">CBS 10300</strain>
    </source>
</reference>
<evidence type="ECO:0000313" key="2">
    <source>
        <dbReference type="Proteomes" id="UP001489719"/>
    </source>
</evidence>
<name>A0ACC3TD26_9ASCO</name>
<evidence type="ECO:0000313" key="1">
    <source>
        <dbReference type="EMBL" id="KAK9318807.1"/>
    </source>
</evidence>
<gene>
    <name evidence="1" type="ORF">V1517DRAFT_334523</name>
</gene>
<dbReference type="EMBL" id="MU970301">
    <property type="protein sequence ID" value="KAK9318807.1"/>
    <property type="molecule type" value="Genomic_DNA"/>
</dbReference>